<dbReference type="InterPro" id="IPR011167">
    <property type="entry name" value="Fe_dep_fumarate_hydratase"/>
</dbReference>
<sequence length="512" mass="56245">MENFYESMYQLIVETSTNLPKDVRRAIAAAKQRESAGTRSAMSLATITNNIKMADDNISPICQDTGLPTFKLKVPVGANQLAMKKEIKRAIEQATKDGKLRPNSVDSISGDNSGDNLGDGTPVIKFEQWENDYIDARLILKGGGCENKNIQYSLPCELDGLGKAGRDLDGIRKCIMHSVYQAQGQGCSAGFIGVGIGGDRTSGYELAKEQLFRRVDDVNQREDLRQLEEYVVEHANELGIGTMGFGGETTLLGCKIGVINRIPASFFVSVAYNCWAYRRLGVFIDPDNGSINEWLYQDGEEIDFGHDEVAATEEQTLQTREVVLEAPITEEKIRELKVGDVVRINGMMYTGRDAIHKYLSENDSPVDLNGQVIYHCGPVMMKDEDGNYHVKAAGPTTSIREEPYQGDIMKRFGIRAVIGKGGMGPKTLKALGEHGGVYLNAIGGAAQYYADCIKSVEGVDLMQFGIPEAMWHLKVEGFTAVVTMDSHGNSLHADVDKSSLEKLAQFKEPVFK</sequence>
<evidence type="ECO:0000256" key="4">
    <source>
        <dbReference type="ARBA" id="ARBA00011738"/>
    </source>
</evidence>
<evidence type="ECO:0000256" key="5">
    <source>
        <dbReference type="ARBA" id="ARBA00022485"/>
    </source>
</evidence>
<dbReference type="NCBIfam" id="TIGR00722">
    <property type="entry name" value="ttdA_fumA_fumB"/>
    <property type="match status" value="1"/>
</dbReference>
<dbReference type="EC" id="4.2.1.2" evidence="10"/>
<organism evidence="13 14">
    <name type="scientific">Metabacillus elymi</name>
    <dbReference type="NCBI Taxonomy" id="2745198"/>
    <lineage>
        <taxon>Bacteria</taxon>
        <taxon>Bacillati</taxon>
        <taxon>Bacillota</taxon>
        <taxon>Bacilli</taxon>
        <taxon>Bacillales</taxon>
        <taxon>Bacillaceae</taxon>
        <taxon>Metabacillus</taxon>
    </lineage>
</organism>
<dbReference type="EMBL" id="CP055263">
    <property type="protein sequence ID" value="QNF28100.1"/>
    <property type="molecule type" value="Genomic_DNA"/>
</dbReference>
<dbReference type="PIRSF" id="PIRSF001394">
    <property type="entry name" value="Fe_dep_fumar_hy"/>
    <property type="match status" value="1"/>
</dbReference>
<dbReference type="RefSeq" id="WP_157094308.1">
    <property type="nucleotide sequence ID" value="NZ_CP055263.1"/>
</dbReference>
<name>A0ABX6S5D0_9BACI</name>
<comment type="function">
    <text evidence="10">Catalyzes the reversible hydration of fumarate to (S)-malate.</text>
</comment>
<dbReference type="InterPro" id="IPR036660">
    <property type="entry name" value="Fe-S_hydroAse_TtdB_cat_sf"/>
</dbReference>
<keyword evidence="8 10" id="KW-0411">Iron-sulfur</keyword>
<evidence type="ECO:0000256" key="1">
    <source>
        <dbReference type="ARBA" id="ARBA00000929"/>
    </source>
</evidence>
<protein>
    <recommendedName>
        <fullName evidence="10">Fumarate hydratase class I</fullName>
        <ecNumber evidence="10">4.2.1.2</ecNumber>
    </recommendedName>
</protein>
<dbReference type="Pfam" id="PF05683">
    <property type="entry name" value="Fumerase_C"/>
    <property type="match status" value="1"/>
</dbReference>
<evidence type="ECO:0000313" key="13">
    <source>
        <dbReference type="EMBL" id="QNF28100.1"/>
    </source>
</evidence>
<accession>A0ABX6S5D0</accession>
<keyword evidence="14" id="KW-1185">Reference proteome</keyword>
<dbReference type="PANTHER" id="PTHR43351:SF2">
    <property type="entry name" value="L(+)-TARTRATE DEHYDRATASE SUBUNIT BETA-RELATED"/>
    <property type="match status" value="1"/>
</dbReference>
<dbReference type="Proteomes" id="UP000515490">
    <property type="component" value="Chromosome"/>
</dbReference>
<evidence type="ECO:0000259" key="12">
    <source>
        <dbReference type="Pfam" id="PF05683"/>
    </source>
</evidence>
<comment type="cofactor">
    <cofactor evidence="2 10">
        <name>[4Fe-4S] cluster</name>
        <dbReference type="ChEBI" id="CHEBI:49883"/>
    </cofactor>
</comment>
<gene>
    <name evidence="13" type="ORF">HUW50_11800</name>
</gene>
<evidence type="ECO:0000256" key="9">
    <source>
        <dbReference type="ARBA" id="ARBA00023239"/>
    </source>
</evidence>
<dbReference type="SUPFAM" id="SSF117457">
    <property type="entry name" value="FumA C-terminal domain-like"/>
    <property type="match status" value="1"/>
</dbReference>
<feature type="domain" description="Fe-S hydro-lyase tartrate dehydratase alpha-type catalytic" evidence="11">
    <location>
        <begin position="6"/>
        <end position="280"/>
    </location>
</feature>
<keyword evidence="5 10" id="KW-0004">4Fe-4S</keyword>
<dbReference type="Gene3D" id="3.20.130.10">
    <property type="entry name" value="Fe-S hydro-lyase, tartrate dehydratase beta-type, catalytic domain"/>
    <property type="match status" value="1"/>
</dbReference>
<keyword evidence="7 10" id="KW-0408">Iron</keyword>
<evidence type="ECO:0000256" key="2">
    <source>
        <dbReference type="ARBA" id="ARBA00001966"/>
    </source>
</evidence>
<evidence type="ECO:0000256" key="8">
    <source>
        <dbReference type="ARBA" id="ARBA00023014"/>
    </source>
</evidence>
<evidence type="ECO:0000256" key="7">
    <source>
        <dbReference type="ARBA" id="ARBA00023004"/>
    </source>
</evidence>
<keyword evidence="6 10" id="KW-0479">Metal-binding</keyword>
<dbReference type="NCBIfam" id="TIGR00723">
    <property type="entry name" value="ttdB_fumA_fumB"/>
    <property type="match status" value="1"/>
</dbReference>
<dbReference type="InterPro" id="IPR004647">
    <property type="entry name" value="Fe-S_hydro-lyase_TtdB-typ_cat"/>
</dbReference>
<proteinExistence type="inferred from homology"/>
<keyword evidence="9 10" id="KW-0456">Lyase</keyword>
<comment type="catalytic activity">
    <reaction evidence="1 10">
        <text>(S)-malate = fumarate + H2O</text>
        <dbReference type="Rhea" id="RHEA:12460"/>
        <dbReference type="ChEBI" id="CHEBI:15377"/>
        <dbReference type="ChEBI" id="CHEBI:15589"/>
        <dbReference type="ChEBI" id="CHEBI:29806"/>
        <dbReference type="EC" id="4.2.1.2"/>
    </reaction>
</comment>
<evidence type="ECO:0000256" key="6">
    <source>
        <dbReference type="ARBA" id="ARBA00022723"/>
    </source>
</evidence>
<dbReference type="InterPro" id="IPR004646">
    <property type="entry name" value="Fe-S_hydro-lyase_TtdA-typ_cat"/>
</dbReference>
<dbReference type="PANTHER" id="PTHR43351">
    <property type="entry name" value="L(+)-TARTRATE DEHYDRATASE SUBUNIT BETA"/>
    <property type="match status" value="1"/>
</dbReference>
<comment type="subunit">
    <text evidence="4 10">Homodimer.</text>
</comment>
<reference evidence="13 14" key="1">
    <citation type="submission" date="2020-06" db="EMBL/GenBank/DDBJ databases">
        <title>Metabacillus dokdonensis sp. nov., isolated from the rhizosphere of Elymus tsukushiensis, a plant native to the Dokdo Islands, Republic of Korea.</title>
        <authorList>
            <person name="Lee S.Y."/>
            <person name="Hwang Y.J."/>
            <person name="Son J.S."/>
            <person name="Ghim S.Y."/>
        </authorList>
    </citation>
    <scope>NUCLEOTIDE SEQUENCE [LARGE SCALE GENOMIC DNA]</scope>
    <source>
        <strain evidence="13 14">KUDC1714</strain>
    </source>
</reference>
<evidence type="ECO:0000256" key="3">
    <source>
        <dbReference type="ARBA" id="ARBA00008876"/>
    </source>
</evidence>
<feature type="domain" description="Fe-S hydro-lyase tartrate dehydratase beta-type catalytic" evidence="12">
    <location>
        <begin position="289"/>
        <end position="494"/>
    </location>
</feature>
<evidence type="ECO:0000256" key="10">
    <source>
        <dbReference type="PIRNR" id="PIRNR001394"/>
    </source>
</evidence>
<evidence type="ECO:0000259" key="11">
    <source>
        <dbReference type="Pfam" id="PF05681"/>
    </source>
</evidence>
<comment type="similarity">
    <text evidence="3 10">Belongs to the class-I fumarase family.</text>
</comment>
<dbReference type="Pfam" id="PF05681">
    <property type="entry name" value="Fumerase"/>
    <property type="match status" value="1"/>
</dbReference>
<evidence type="ECO:0000313" key="14">
    <source>
        <dbReference type="Proteomes" id="UP000515490"/>
    </source>
</evidence>